<evidence type="ECO:0000313" key="2">
    <source>
        <dbReference type="Proteomes" id="UP000187717"/>
    </source>
</evidence>
<evidence type="ECO:0000313" key="1">
    <source>
        <dbReference type="EMBL" id="SJD93058.1"/>
    </source>
</evidence>
<reference evidence="1 2" key="1">
    <citation type="submission" date="2017-01" db="EMBL/GenBank/DDBJ databases">
        <authorList>
            <consortium name="Pathogen Informatics"/>
        </authorList>
    </citation>
    <scope>NUCLEOTIDE SEQUENCE [LARGE SCALE GENOMIC DNA]</scope>
    <source>
        <strain evidence="1 2">3626STDY6095480</strain>
    </source>
</reference>
<dbReference type="EMBL" id="FTXV01000083">
    <property type="protein sequence ID" value="SJD93058.1"/>
    <property type="molecule type" value="Genomic_DNA"/>
</dbReference>
<name>A0ABD7MJL9_SHISO</name>
<dbReference type="AlphaFoldDB" id="A0ABD7MJL9"/>
<accession>A0ABD7MJL9</accession>
<sequence>MKSNERTFNSTSTNPFSISGKETIGMKKRIYRSKSYGTGITMLECSGCISSRSD</sequence>
<gene>
    <name evidence="1" type="ORF">SAMEA3356023_02910</name>
</gene>
<protein>
    <submittedName>
        <fullName evidence="1">Uncharacterized protein</fullName>
    </submittedName>
</protein>
<organism evidence="1 2">
    <name type="scientific">Shigella sonnei</name>
    <dbReference type="NCBI Taxonomy" id="624"/>
    <lineage>
        <taxon>Bacteria</taxon>
        <taxon>Pseudomonadati</taxon>
        <taxon>Pseudomonadota</taxon>
        <taxon>Gammaproteobacteria</taxon>
        <taxon>Enterobacterales</taxon>
        <taxon>Enterobacteriaceae</taxon>
        <taxon>Shigella</taxon>
    </lineage>
</organism>
<proteinExistence type="predicted"/>
<comment type="caution">
    <text evidence="1">The sequence shown here is derived from an EMBL/GenBank/DDBJ whole genome shotgun (WGS) entry which is preliminary data.</text>
</comment>
<dbReference type="Proteomes" id="UP000187717">
    <property type="component" value="Unassembled WGS sequence"/>
</dbReference>